<evidence type="ECO:0000313" key="4">
    <source>
        <dbReference type="Proteomes" id="UP000030673"/>
    </source>
</evidence>
<protein>
    <recommendedName>
        <fullName evidence="5">EMP1-trafficking protein</fullName>
    </recommendedName>
</protein>
<sequence>MLYSRLDIKKHNENTKNMSKCYTIVSDELISREYNIKKNRMWYYIFVKILFLSFFICILNGSSYDTYCKEGNKEDNVEGLFSIRPSRSLTERKQRNNGKPSVYVNNGEEEYYEEVYSEEEHSPDEYADGEYYDDDGNYEEVNYDEEYYEEEGEKSKNVLEKYNDYASKSHGMSSVLKSVISGFTETCNDVKEAVKPNIDTIKDTLSSGITNIDKRVVGNVSSIINKITNADEEDSEECDQYDEYDQYDENMNDQMFDEMEYEENHNTPSSPNLKKRASNYMHKNPNKVNTKTVNKQNKFSNTGKKFVQEFKSNTHDGMNNKESYPRRKFVSELKSNTYSYMNKNPYSHKKYVGVLKNNSDGGINKDFGTKGSVINEIKDNNMNNENMQLGTTKNVLSEGTYNNESDMNKKPSTSTNINSENKQNAHTRSMSVANTKSHVQQNVKTFSSNHYENENNHKMHNVNEKEEVPKIDRTKINTRRASVSEINENVEETKKDIPQNKNYKHLTDEENKVEKEMSIHDGMKGQKYGSKNIRSFSSQGIREDFPYENENNKHSGLNTPKNIPVNNRKLRKGCTVHEIGFMDDDNRNTMNDTTPNVNLKKKYNFGPSEGKEKNNTQNETHKLKSDIGNFKNSLHKEEKNVTDKLKPNFESSKENESNKGTNVPDKLKIEKDANSGSELKNTNNKEKEVKNKFNDTTDKMSQEKQDNQKEVGVRFVDNKEKVLGKNEHHEDHLKEIYALHIINII</sequence>
<evidence type="ECO:0000256" key="1">
    <source>
        <dbReference type="SAM" id="MobiDB-lite"/>
    </source>
</evidence>
<evidence type="ECO:0000256" key="2">
    <source>
        <dbReference type="SAM" id="Phobius"/>
    </source>
</evidence>
<accession>W7KI96</accession>
<dbReference type="OMA" id="NHKMHNN"/>
<dbReference type="EMBL" id="KE123781">
    <property type="protein sequence ID" value="EWC89262.1"/>
    <property type="molecule type" value="Genomic_DNA"/>
</dbReference>
<keyword evidence="2" id="KW-0472">Membrane</keyword>
<feature type="compositionally biased region" description="Basic and acidic residues" evidence="1">
    <location>
        <begin position="683"/>
        <end position="709"/>
    </location>
</feature>
<feature type="region of interest" description="Disordered" evidence="1">
    <location>
        <begin position="586"/>
        <end position="709"/>
    </location>
</feature>
<feature type="region of interest" description="Disordered" evidence="1">
    <location>
        <begin position="397"/>
        <end position="422"/>
    </location>
</feature>
<keyword evidence="2" id="KW-0812">Transmembrane</keyword>
<feature type="compositionally biased region" description="Basic and acidic residues" evidence="1">
    <location>
        <begin position="634"/>
        <end position="657"/>
    </location>
</feature>
<evidence type="ECO:0000313" key="3">
    <source>
        <dbReference type="EMBL" id="EWC89262.1"/>
    </source>
</evidence>
<dbReference type="Proteomes" id="UP000030673">
    <property type="component" value="Unassembled WGS sequence"/>
</dbReference>
<organism evidence="3 4">
    <name type="scientific">Plasmodium falciparum (isolate NF54)</name>
    <dbReference type="NCBI Taxonomy" id="5843"/>
    <lineage>
        <taxon>Eukaryota</taxon>
        <taxon>Sar</taxon>
        <taxon>Alveolata</taxon>
        <taxon>Apicomplexa</taxon>
        <taxon>Aconoidasida</taxon>
        <taxon>Haemosporida</taxon>
        <taxon>Plasmodiidae</taxon>
        <taxon>Plasmodium</taxon>
        <taxon>Plasmodium (Laverania)</taxon>
    </lineage>
</organism>
<reference evidence="3 4" key="1">
    <citation type="submission" date="2013-02" db="EMBL/GenBank/DDBJ databases">
        <title>The Genome Sequence of Plasmodium falciparum NF54.</title>
        <authorList>
            <consortium name="The Broad Institute Genome Sequencing Platform"/>
            <consortium name="The Broad Institute Genome Sequencing Center for Infectious Disease"/>
            <person name="Neafsey D."/>
            <person name="Cheeseman I."/>
            <person name="Volkman S."/>
            <person name="Adams J."/>
            <person name="Walker B."/>
            <person name="Young S.K."/>
            <person name="Zeng Q."/>
            <person name="Gargeya S."/>
            <person name="Fitzgerald M."/>
            <person name="Haas B."/>
            <person name="Abouelleil A."/>
            <person name="Alvarado L."/>
            <person name="Arachchi H.M."/>
            <person name="Berlin A.M."/>
            <person name="Chapman S.B."/>
            <person name="Dewar J."/>
            <person name="Goldberg J."/>
            <person name="Griggs A."/>
            <person name="Gujja S."/>
            <person name="Hansen M."/>
            <person name="Howarth C."/>
            <person name="Imamovic A."/>
            <person name="Larimer J."/>
            <person name="McCowan C."/>
            <person name="Murphy C."/>
            <person name="Neiman D."/>
            <person name="Pearson M."/>
            <person name="Priest M."/>
            <person name="Roberts A."/>
            <person name="Saif S."/>
            <person name="Shea T."/>
            <person name="Sisk P."/>
            <person name="Sykes S."/>
            <person name="Wortman J."/>
            <person name="Nusbaum C."/>
            <person name="Birren B."/>
        </authorList>
    </citation>
    <scope>NUCLEOTIDE SEQUENCE [LARGE SCALE GENOMIC DNA]</scope>
    <source>
        <strain evidence="3 4">NF54</strain>
    </source>
</reference>
<feature type="compositionally biased region" description="Basic and acidic residues" evidence="1">
    <location>
        <begin position="609"/>
        <end position="625"/>
    </location>
</feature>
<keyword evidence="4" id="KW-1185">Reference proteome</keyword>
<evidence type="ECO:0008006" key="5">
    <source>
        <dbReference type="Google" id="ProtNLM"/>
    </source>
</evidence>
<dbReference type="AlphaFoldDB" id="W7KI96"/>
<proteinExistence type="predicted"/>
<keyword evidence="2" id="KW-1133">Transmembrane helix</keyword>
<name>W7KI96_PLAFO</name>
<gene>
    <name evidence="3" type="ORF">PFNF54_01966</name>
</gene>
<feature type="transmembrane region" description="Helical" evidence="2">
    <location>
        <begin position="41"/>
        <end position="61"/>
    </location>
</feature>